<dbReference type="GO" id="GO:0042575">
    <property type="term" value="C:DNA polymerase complex"/>
    <property type="evidence" value="ECO:0007669"/>
    <property type="project" value="TreeGrafter"/>
</dbReference>
<feature type="domain" description="DNA polymerase alpha/delta/epsilon subunit B" evidence="16">
    <location>
        <begin position="229"/>
        <end position="407"/>
    </location>
</feature>
<dbReference type="Pfam" id="PF04042">
    <property type="entry name" value="DNA_pol_E_B"/>
    <property type="match status" value="1"/>
</dbReference>
<protein>
    <recommendedName>
        <fullName evidence="15">DNA polymerase II small subunit</fullName>
        <shortName evidence="15">Pol II</shortName>
        <ecNumber evidence="15">2.7.7.7</ecNumber>
    </recommendedName>
    <alternativeName>
        <fullName evidence="15">Exodeoxyribonuclease small subunit</fullName>
        <ecNumber evidence="15">3.1.11.1</ecNumber>
    </alternativeName>
</protein>
<dbReference type="SUPFAM" id="SSF56300">
    <property type="entry name" value="Metallo-dependent phosphatases"/>
    <property type="match status" value="1"/>
</dbReference>
<dbReference type="Proteomes" id="UP000320766">
    <property type="component" value="Unassembled WGS sequence"/>
</dbReference>
<comment type="similarity">
    <text evidence="2 15">Belongs to the DNA polymerase delta/II small subunit family.</text>
</comment>
<comment type="catalytic activity">
    <reaction evidence="1 15">
        <text>Exonucleolytic cleavage in the 3'- to 5'-direction to yield nucleoside 5'-phosphates.</text>
        <dbReference type="EC" id="3.1.11.1"/>
    </reaction>
</comment>
<evidence type="ECO:0000256" key="5">
    <source>
        <dbReference type="ARBA" id="ARBA00022695"/>
    </source>
</evidence>
<sequence>MNDEEIVGLAMKNGFLIDRDAVNIIKNFSDKREIYQVIKRAGKCLKDSDVVITPDHINDVCFPHKSENKTDLRIRYDTNVCKGEYEEFTDMFIDRYRRLGKILKRRLPASAIKNVKKRGGGSDIFVVGMVSNIQKTRNGHKIVEMEDETDLMSVLLPKGSDVIKEDLLLDEVIGVKGSIKGGRRNILIADTIFRPDLPVNRERLRSHGKIGLTSDLHVGSVTFKEDSWKRFVKFLQRDEEVAGDLDCIIVAGDVVEGIGIYPNQERELFIKNIFDQYREAANLMEDIPSDIKVVISPGNHDAVRQAEPQPPFPEKIRDFFPERFKFVGNPCYIEMNGVNVLSYHGRSLDDIIQNIPGSSYNDPVSAMTHLLKRRHLSPIYGGRVAMSPGERDLLLMGDVPDIFHCGHVHTLGIGRYSGTLIVNSAGWQEQTSFQRERNIEPDVAKFPVIDLGSMGIKILDFGG</sequence>
<dbReference type="EMBL" id="RXIL01000023">
    <property type="protein sequence ID" value="RZN72718.1"/>
    <property type="molecule type" value="Genomic_DNA"/>
</dbReference>
<dbReference type="InterPro" id="IPR011149">
    <property type="entry name" value="Pol2_small_arc"/>
</dbReference>
<evidence type="ECO:0000256" key="15">
    <source>
        <dbReference type="HAMAP-Rule" id="MF_00325"/>
    </source>
</evidence>
<dbReference type="GO" id="GO:0006271">
    <property type="term" value="P:DNA strand elongation involved in DNA replication"/>
    <property type="evidence" value="ECO:0007669"/>
    <property type="project" value="TreeGrafter"/>
</dbReference>
<dbReference type="InterPro" id="IPR029052">
    <property type="entry name" value="Metallo-depent_PP-like"/>
</dbReference>
<evidence type="ECO:0000256" key="3">
    <source>
        <dbReference type="ARBA" id="ARBA00011315"/>
    </source>
</evidence>
<evidence type="ECO:0000256" key="10">
    <source>
        <dbReference type="ARBA" id="ARBA00022932"/>
    </source>
</evidence>
<keyword evidence="6 15" id="KW-0235">DNA replication</keyword>
<reference evidence="17 18" key="1">
    <citation type="journal article" date="2019" name="Nat. Microbiol.">
        <title>Wide diversity of methane and short-chain alkane metabolisms in uncultured archaea.</title>
        <authorList>
            <person name="Borrel G."/>
            <person name="Adam P.S."/>
            <person name="McKay L.J."/>
            <person name="Chen L.X."/>
            <person name="Sierra-Garcia I.N."/>
            <person name="Sieber C.M."/>
            <person name="Letourneur Q."/>
            <person name="Ghozlane A."/>
            <person name="Andersen G.L."/>
            <person name="Li W.J."/>
            <person name="Hallam S.J."/>
            <person name="Muyzer G."/>
            <person name="de Oliveira V.M."/>
            <person name="Inskeep W.P."/>
            <person name="Banfield J.F."/>
            <person name="Gribaldo S."/>
        </authorList>
    </citation>
    <scope>NUCLEOTIDE SEQUENCE [LARGE SCALE GENOMIC DNA]</scope>
    <source>
        <strain evidence="17">NM1b</strain>
    </source>
</reference>
<evidence type="ECO:0000256" key="13">
    <source>
        <dbReference type="ARBA" id="ARBA00024817"/>
    </source>
</evidence>
<evidence type="ECO:0000256" key="12">
    <source>
        <dbReference type="ARBA" id="ARBA00023268"/>
    </source>
</evidence>
<comment type="catalytic activity">
    <reaction evidence="14 15">
        <text>DNA(n) + a 2'-deoxyribonucleoside 5'-triphosphate = DNA(n+1) + diphosphate</text>
        <dbReference type="Rhea" id="RHEA:22508"/>
        <dbReference type="Rhea" id="RHEA-COMP:17339"/>
        <dbReference type="Rhea" id="RHEA-COMP:17340"/>
        <dbReference type="ChEBI" id="CHEBI:33019"/>
        <dbReference type="ChEBI" id="CHEBI:61560"/>
        <dbReference type="ChEBI" id="CHEBI:173112"/>
        <dbReference type="EC" id="2.7.7.7"/>
    </reaction>
</comment>
<evidence type="ECO:0000256" key="8">
    <source>
        <dbReference type="ARBA" id="ARBA00022801"/>
    </source>
</evidence>
<dbReference type="PIRSF" id="PIRSF000803">
    <property type="entry name" value="Arc_Pol2_small"/>
    <property type="match status" value="1"/>
</dbReference>
<name>A0A520KYG5_9EURY</name>
<dbReference type="HAMAP" id="MF_00325">
    <property type="entry name" value="DNApol_II_A_arch"/>
    <property type="match status" value="1"/>
</dbReference>
<evidence type="ECO:0000256" key="9">
    <source>
        <dbReference type="ARBA" id="ARBA00022839"/>
    </source>
</evidence>
<gene>
    <name evidence="15" type="primary">polB</name>
    <name evidence="17" type="ORF">EF807_01325</name>
</gene>
<dbReference type="GO" id="GO:0003677">
    <property type="term" value="F:DNA binding"/>
    <property type="evidence" value="ECO:0007669"/>
    <property type="project" value="UniProtKB-UniRule"/>
</dbReference>
<keyword evidence="11 15" id="KW-0238">DNA-binding</keyword>
<keyword evidence="8 15" id="KW-0378">Hydrolase</keyword>
<evidence type="ECO:0000256" key="14">
    <source>
        <dbReference type="ARBA" id="ARBA00049244"/>
    </source>
</evidence>
<evidence type="ECO:0000256" key="4">
    <source>
        <dbReference type="ARBA" id="ARBA00022679"/>
    </source>
</evidence>
<keyword evidence="10 15" id="KW-0239">DNA-directed DNA polymerase</keyword>
<evidence type="ECO:0000313" key="18">
    <source>
        <dbReference type="Proteomes" id="UP000320766"/>
    </source>
</evidence>
<proteinExistence type="inferred from homology"/>
<keyword evidence="12 15" id="KW-0511">Multifunctional enzyme</keyword>
<evidence type="ECO:0000313" key="17">
    <source>
        <dbReference type="EMBL" id="RZN72718.1"/>
    </source>
</evidence>
<accession>A0A520KYG5</accession>
<dbReference type="PANTHER" id="PTHR10416:SF0">
    <property type="entry name" value="DNA POLYMERASE DELTA SUBUNIT 2"/>
    <property type="match status" value="1"/>
</dbReference>
<evidence type="ECO:0000259" key="16">
    <source>
        <dbReference type="Pfam" id="PF04042"/>
    </source>
</evidence>
<dbReference type="InterPro" id="IPR007185">
    <property type="entry name" value="DNA_pol_a/d/e_bsu"/>
</dbReference>
<evidence type="ECO:0000256" key="2">
    <source>
        <dbReference type="ARBA" id="ARBA00006035"/>
    </source>
</evidence>
<dbReference type="PANTHER" id="PTHR10416">
    <property type="entry name" value="DNA POLYMERASE DELTA SUBUNIT 2"/>
    <property type="match status" value="1"/>
</dbReference>
<keyword evidence="7 15" id="KW-0540">Nuclease</keyword>
<keyword evidence="4 15" id="KW-0808">Transferase</keyword>
<dbReference type="NCBIfam" id="NF003118">
    <property type="entry name" value="PRK04036.1-3"/>
    <property type="match status" value="1"/>
</dbReference>
<dbReference type="Gene3D" id="3.60.21.50">
    <property type="match status" value="1"/>
</dbReference>
<dbReference type="GO" id="GO:0008310">
    <property type="term" value="F:single-stranded DNA 3'-5' DNA exonuclease activity"/>
    <property type="evidence" value="ECO:0007669"/>
    <property type="project" value="UniProtKB-EC"/>
</dbReference>
<dbReference type="EC" id="3.1.11.1" evidence="15"/>
<evidence type="ECO:0000256" key="7">
    <source>
        <dbReference type="ARBA" id="ARBA00022722"/>
    </source>
</evidence>
<dbReference type="InterPro" id="IPR024826">
    <property type="entry name" value="DNA_pol_delta/II_ssu"/>
</dbReference>
<evidence type="ECO:0000256" key="1">
    <source>
        <dbReference type="ARBA" id="ARBA00000563"/>
    </source>
</evidence>
<comment type="function">
    <text evidence="13 15">Possesses two activities: a DNA synthesis (polymerase) and an exonucleolytic activity that degrades single-stranded DNA in the 3' to 5' direction. Has a template-primer preference which is characteristic of a replicative DNA polymerase.</text>
</comment>
<keyword evidence="5 15" id="KW-0548">Nucleotidyltransferase</keyword>
<dbReference type="GO" id="GO:0006308">
    <property type="term" value="P:DNA catabolic process"/>
    <property type="evidence" value="ECO:0007669"/>
    <property type="project" value="UniProtKB-UniRule"/>
</dbReference>
<dbReference type="AlphaFoldDB" id="A0A520KYG5"/>
<dbReference type="EC" id="2.7.7.7" evidence="15"/>
<organism evidence="17 18">
    <name type="scientific">Candidatus Methanolliviera hydrocarbonicum</name>
    <dbReference type="NCBI Taxonomy" id="2491085"/>
    <lineage>
        <taxon>Archaea</taxon>
        <taxon>Methanobacteriati</taxon>
        <taxon>Methanobacteriota</taxon>
        <taxon>Candidatus Methanoliparia</taxon>
        <taxon>Candidatus Methanoliparales</taxon>
        <taxon>Candidatus Methanollivieraceae</taxon>
        <taxon>Candidatus Methanolliviera</taxon>
    </lineage>
</organism>
<comment type="subunit">
    <text evidence="3 15">Heterodimer of a large subunit and a small subunit.</text>
</comment>
<evidence type="ECO:0000256" key="6">
    <source>
        <dbReference type="ARBA" id="ARBA00022705"/>
    </source>
</evidence>
<comment type="caution">
    <text evidence="17">The sequence shown here is derived from an EMBL/GenBank/DDBJ whole genome shotgun (WGS) entry which is preliminary data.</text>
</comment>
<keyword evidence="9 15" id="KW-0269">Exonuclease</keyword>
<dbReference type="GO" id="GO:0003887">
    <property type="term" value="F:DNA-directed DNA polymerase activity"/>
    <property type="evidence" value="ECO:0007669"/>
    <property type="project" value="UniProtKB-UniRule"/>
</dbReference>
<evidence type="ECO:0000256" key="11">
    <source>
        <dbReference type="ARBA" id="ARBA00023125"/>
    </source>
</evidence>